<name>A0A3Q0JJY6_DIACI</name>
<dbReference type="Proteomes" id="UP000079169">
    <property type="component" value="Unplaced"/>
</dbReference>
<evidence type="ECO:0000313" key="1">
    <source>
        <dbReference type="Proteomes" id="UP000079169"/>
    </source>
</evidence>
<dbReference type="RefSeq" id="XP_026687463.1">
    <property type="nucleotide sequence ID" value="XM_026831662.1"/>
</dbReference>
<proteinExistence type="predicted"/>
<dbReference type="KEGG" id="dci:113472091"/>
<evidence type="ECO:0000313" key="2">
    <source>
        <dbReference type="RefSeq" id="XP_026687463.1"/>
    </source>
</evidence>
<dbReference type="GeneID" id="113472091"/>
<dbReference type="PaxDb" id="121845-A0A3Q0JJY6"/>
<sequence>MLKWWIKLLEMPDTRYPKMCYEELKRIEYYEPLKKQHNWAAQIRQELLDVGKEELYNSVSTETVKQEIENILQIHRQKNMEEDTRRITSSSYSTQYKNISNGPNIEKYLTFDLRTGVIRTVSHLRVASDERIQIYTNNCSYVVNSTENCTLCNLKERETLEHILLKCPVYAEARTWIRPYIERENPLQSLINLLCLDSIEKVTRLGTFISNCMKIRSFIIFE</sequence>
<accession>A0A3Q0JJY6</accession>
<protein>
    <submittedName>
        <fullName evidence="2">Uncharacterized protein LOC113472091</fullName>
    </submittedName>
</protein>
<dbReference type="AlphaFoldDB" id="A0A3Q0JJY6"/>
<organism evidence="1 2">
    <name type="scientific">Diaphorina citri</name>
    <name type="common">Asian citrus psyllid</name>
    <dbReference type="NCBI Taxonomy" id="121845"/>
    <lineage>
        <taxon>Eukaryota</taxon>
        <taxon>Metazoa</taxon>
        <taxon>Ecdysozoa</taxon>
        <taxon>Arthropoda</taxon>
        <taxon>Hexapoda</taxon>
        <taxon>Insecta</taxon>
        <taxon>Pterygota</taxon>
        <taxon>Neoptera</taxon>
        <taxon>Paraneoptera</taxon>
        <taxon>Hemiptera</taxon>
        <taxon>Sternorrhyncha</taxon>
        <taxon>Psylloidea</taxon>
        <taxon>Psyllidae</taxon>
        <taxon>Diaphorininae</taxon>
        <taxon>Diaphorina</taxon>
    </lineage>
</organism>
<gene>
    <name evidence="2" type="primary">LOC113472091</name>
</gene>
<keyword evidence="1" id="KW-1185">Reference proteome</keyword>
<reference evidence="2" key="1">
    <citation type="submission" date="2025-08" db="UniProtKB">
        <authorList>
            <consortium name="RefSeq"/>
        </authorList>
    </citation>
    <scope>IDENTIFICATION</scope>
</reference>